<dbReference type="InterPro" id="IPR009078">
    <property type="entry name" value="Ferritin-like_SF"/>
</dbReference>
<accession>X0XRV9</accession>
<dbReference type="AlphaFoldDB" id="X0XRV9"/>
<evidence type="ECO:0000313" key="1">
    <source>
        <dbReference type="EMBL" id="GAG45955.1"/>
    </source>
</evidence>
<gene>
    <name evidence="1" type="ORF">S01H1_81891</name>
</gene>
<proteinExistence type="predicted"/>
<sequence>MLEQSLLAERFQALLEIARQAEGAYAELAGKVTDPVLREELEQIRRDKHRHVLMTERLLEIVE</sequence>
<name>X0XRV9_9ZZZZ</name>
<dbReference type="EMBL" id="BARS01055466">
    <property type="protein sequence ID" value="GAG45955.1"/>
    <property type="molecule type" value="Genomic_DNA"/>
</dbReference>
<protein>
    <recommendedName>
        <fullName evidence="2">Rubrerythrin diiron-binding domain-containing protein</fullName>
    </recommendedName>
</protein>
<reference evidence="1" key="1">
    <citation type="journal article" date="2014" name="Front. Microbiol.">
        <title>High frequency of phylogenetically diverse reductive dehalogenase-homologous genes in deep subseafloor sedimentary metagenomes.</title>
        <authorList>
            <person name="Kawai M."/>
            <person name="Futagami T."/>
            <person name="Toyoda A."/>
            <person name="Takaki Y."/>
            <person name="Nishi S."/>
            <person name="Hori S."/>
            <person name="Arai W."/>
            <person name="Tsubouchi T."/>
            <person name="Morono Y."/>
            <person name="Uchiyama I."/>
            <person name="Ito T."/>
            <person name="Fujiyama A."/>
            <person name="Inagaki F."/>
            <person name="Takami H."/>
        </authorList>
    </citation>
    <scope>NUCLEOTIDE SEQUENCE</scope>
    <source>
        <strain evidence="1">Expedition CK06-06</strain>
    </source>
</reference>
<organism evidence="1">
    <name type="scientific">marine sediment metagenome</name>
    <dbReference type="NCBI Taxonomy" id="412755"/>
    <lineage>
        <taxon>unclassified sequences</taxon>
        <taxon>metagenomes</taxon>
        <taxon>ecological metagenomes</taxon>
    </lineage>
</organism>
<comment type="caution">
    <text evidence="1">The sequence shown here is derived from an EMBL/GenBank/DDBJ whole genome shotgun (WGS) entry which is preliminary data.</text>
</comment>
<dbReference type="Gene3D" id="1.20.120.660">
    <property type="entry name" value="IL-4 antagonist (De novo design) like domain"/>
    <property type="match status" value="1"/>
</dbReference>
<dbReference type="SUPFAM" id="SSF47240">
    <property type="entry name" value="Ferritin-like"/>
    <property type="match status" value="1"/>
</dbReference>
<evidence type="ECO:0008006" key="2">
    <source>
        <dbReference type="Google" id="ProtNLM"/>
    </source>
</evidence>